<keyword evidence="2" id="KW-1185">Reference proteome</keyword>
<gene>
    <name evidence="1" type="ORF">GOARA_015_00060</name>
</gene>
<proteinExistence type="predicted"/>
<dbReference type="AlphaFoldDB" id="G7GYJ3"/>
<organism evidence="1 2">
    <name type="scientific">Gordonia araii NBRC 100433</name>
    <dbReference type="NCBI Taxonomy" id="1073574"/>
    <lineage>
        <taxon>Bacteria</taxon>
        <taxon>Bacillati</taxon>
        <taxon>Actinomycetota</taxon>
        <taxon>Actinomycetes</taxon>
        <taxon>Mycobacteriales</taxon>
        <taxon>Gordoniaceae</taxon>
        <taxon>Gordonia</taxon>
    </lineage>
</organism>
<comment type="caution">
    <text evidence="1">The sequence shown here is derived from an EMBL/GenBank/DDBJ whole genome shotgun (WGS) entry which is preliminary data.</text>
</comment>
<accession>G7GYJ3</accession>
<dbReference type="OrthoDB" id="4374534at2"/>
<evidence type="ECO:0000313" key="1">
    <source>
        <dbReference type="EMBL" id="GAB08668.1"/>
    </source>
</evidence>
<dbReference type="Proteomes" id="UP000035088">
    <property type="component" value="Unassembled WGS sequence"/>
</dbReference>
<reference evidence="1 2" key="1">
    <citation type="submission" date="2011-11" db="EMBL/GenBank/DDBJ databases">
        <title>Whole genome shotgun sequence of Gordonia araii NBRC 100433.</title>
        <authorList>
            <person name="Yoshida Y."/>
            <person name="Hosoyama A."/>
            <person name="Tsuchikane K."/>
            <person name="Katsumata H."/>
            <person name="Yamazaki S."/>
            <person name="Fujita N."/>
        </authorList>
    </citation>
    <scope>NUCLEOTIDE SEQUENCE [LARGE SCALE GENOMIC DNA]</scope>
    <source>
        <strain evidence="1 2">NBRC 100433</strain>
    </source>
</reference>
<name>G7GYJ3_9ACTN</name>
<protein>
    <submittedName>
        <fullName evidence="1">Uncharacterized protein</fullName>
    </submittedName>
</protein>
<sequence>MATYVLDGKSAATLARCPLAVRLAVSGVPNADGVRLVARSRGGQPAAGVVETSPSMLILPRVTEEIVVAAVPAHADLFASGTTVHVSIGPDGAADHETDIAQLTPRDVSGLGFIELASVSPGAGETIQVATRLTLPDSPLPPVAAAARVATRGVLKVDRVHESQARPVRLFVDTSASMAWLFASGMVAAAGDIVAGLGAVISGGPDVTVGMAGPAAAPPGPLAGEHVGAALAQAPAAGYGLSGGVRVAPAPGTLTVVVTDAVPAALSDDQVALVLTESVSARAGLRGAVLSPVPDPQQVLVAQPEYVNRVVAELLAPLGLAGGAR</sequence>
<dbReference type="STRING" id="1073574.GOARA_015_00060"/>
<dbReference type="RefSeq" id="WP_007320745.1">
    <property type="nucleotide sequence ID" value="NZ_BAEE01000015.1"/>
</dbReference>
<evidence type="ECO:0000313" key="2">
    <source>
        <dbReference type="Proteomes" id="UP000035088"/>
    </source>
</evidence>
<dbReference type="EMBL" id="BAEE01000015">
    <property type="protein sequence ID" value="GAB08668.1"/>
    <property type="molecule type" value="Genomic_DNA"/>
</dbReference>